<evidence type="ECO:0000256" key="12">
    <source>
        <dbReference type="SAM" id="Phobius"/>
    </source>
</evidence>
<reference evidence="15" key="1">
    <citation type="submission" date="2020-09" db="EMBL/GenBank/DDBJ databases">
        <title>Comparative genome analyses of four rice-infecting Rhizoctonia solani isolates reveal extensive enrichment of homogalacturonan modification genes.</title>
        <authorList>
            <person name="Lee D.-Y."/>
            <person name="Jeon J."/>
            <person name="Kim K.-T."/>
            <person name="Cheong K."/>
            <person name="Song H."/>
            <person name="Choi G."/>
            <person name="Ko J."/>
            <person name="Opiyo S.O."/>
            <person name="Zuo S."/>
            <person name="Madhav S."/>
            <person name="Lee Y.-H."/>
            <person name="Wang G.-L."/>
        </authorList>
    </citation>
    <scope>NUCLEOTIDE SEQUENCE</scope>
    <source>
        <strain evidence="15">AG1-IA YN-7</strain>
    </source>
</reference>
<dbReference type="SMART" id="SM00393">
    <property type="entry name" value="R3H"/>
    <property type="match status" value="1"/>
</dbReference>
<dbReference type="PROSITE" id="PS51061">
    <property type="entry name" value="R3H"/>
    <property type="match status" value="1"/>
</dbReference>
<dbReference type="SUPFAM" id="SSF48371">
    <property type="entry name" value="ARM repeat"/>
    <property type="match status" value="1"/>
</dbReference>
<dbReference type="InterPro" id="IPR012677">
    <property type="entry name" value="Nucleotide-bd_a/b_plait_sf"/>
</dbReference>
<keyword evidence="5" id="KW-0347">Helicase</keyword>
<feature type="region of interest" description="Disordered" evidence="11">
    <location>
        <begin position="328"/>
        <end position="357"/>
    </location>
</feature>
<feature type="domain" description="RRM" evidence="13">
    <location>
        <begin position="492"/>
        <end position="571"/>
    </location>
</feature>
<dbReference type="SUPFAM" id="SSF54928">
    <property type="entry name" value="RNA-binding domain, RBD"/>
    <property type="match status" value="1"/>
</dbReference>
<evidence type="ECO:0000256" key="5">
    <source>
        <dbReference type="ARBA" id="ARBA00022806"/>
    </source>
</evidence>
<evidence type="ECO:0000259" key="14">
    <source>
        <dbReference type="PROSITE" id="PS51061"/>
    </source>
</evidence>
<feature type="region of interest" description="Disordered" evidence="11">
    <location>
        <begin position="442"/>
        <end position="480"/>
    </location>
</feature>
<evidence type="ECO:0000256" key="7">
    <source>
        <dbReference type="ARBA" id="ARBA00022884"/>
    </source>
</evidence>
<feature type="compositionally biased region" description="Low complexity" evidence="11">
    <location>
        <begin position="947"/>
        <end position="987"/>
    </location>
</feature>
<feature type="region of interest" description="Disordered" evidence="11">
    <location>
        <begin position="264"/>
        <end position="285"/>
    </location>
</feature>
<feature type="repeat" description="HEAT" evidence="9">
    <location>
        <begin position="1711"/>
        <end position="1749"/>
    </location>
</feature>
<protein>
    <submittedName>
        <fullName evidence="15">R3H domain</fullName>
    </submittedName>
</protein>
<feature type="compositionally biased region" description="Polar residues" evidence="11">
    <location>
        <begin position="616"/>
        <end position="640"/>
    </location>
</feature>
<evidence type="ECO:0000313" key="15">
    <source>
        <dbReference type="EMBL" id="KAF8673957.1"/>
    </source>
</evidence>
<dbReference type="GO" id="GO:0004386">
    <property type="term" value="F:helicase activity"/>
    <property type="evidence" value="ECO:0007669"/>
    <property type="project" value="UniProtKB-KW"/>
</dbReference>
<evidence type="ECO:0000256" key="4">
    <source>
        <dbReference type="ARBA" id="ARBA00022801"/>
    </source>
</evidence>
<dbReference type="PROSITE" id="PS50102">
    <property type="entry name" value="RRM"/>
    <property type="match status" value="1"/>
</dbReference>
<feature type="compositionally biased region" description="Basic and acidic residues" evidence="11">
    <location>
        <begin position="2137"/>
        <end position="2146"/>
    </location>
</feature>
<evidence type="ECO:0000256" key="1">
    <source>
        <dbReference type="ARBA" id="ARBA00004123"/>
    </source>
</evidence>
<evidence type="ECO:0000256" key="8">
    <source>
        <dbReference type="ARBA" id="ARBA00023242"/>
    </source>
</evidence>
<comment type="subcellular location">
    <subcellularLocation>
        <location evidence="1">Nucleus</location>
    </subcellularLocation>
</comment>
<feature type="transmembrane region" description="Helical" evidence="12">
    <location>
        <begin position="6"/>
        <end position="26"/>
    </location>
</feature>
<feature type="domain" description="R3H" evidence="14">
    <location>
        <begin position="679"/>
        <end position="743"/>
    </location>
</feature>
<feature type="region of interest" description="Disordered" evidence="11">
    <location>
        <begin position="1337"/>
        <end position="1364"/>
    </location>
</feature>
<dbReference type="FunFam" id="3.30.1370.50:FF:000002">
    <property type="entry name" value="Immunoglobulin mu DNA-binding protein 2"/>
    <property type="match status" value="1"/>
</dbReference>
<feature type="region of interest" description="Disordered" evidence="11">
    <location>
        <begin position="1609"/>
        <end position="1628"/>
    </location>
</feature>
<sequence length="2164" mass="233380">MASVWAGYRCSLLGFVLFATTFTLIISAQNIETGRLVDGGNTKRVTVGFASISSNKPAPNTCHGGPKSAWDICAASQGMLALLALTTIALIGHTGMMVVMTIKLSRRTEESVWRVMAWELDDELRPRPERVITTTNVTMSGVEAGVIQERPVSKVLPPVPMGMVEDPPRARNPLTFSTVSSLLNPAPRDLPGSARQEGRFQLHDGPAPVPVERPPVQRAFERISGYIHDDPHNAPNGFGGFSMYYAPTPVYDRFARGMSEAFPSSGVGTPVTPALKPPSPLQPRKIQKKDGRWMLADESDALERPLVGEDRPTLPARFQSRMHEIQPPAAAQVTPVRRPSRTPPRIMPATRGVMSNANQMPDLSQLRLHDASPAGRFEQHANTFDGGRGASGGFHYGSTSPTQNLAPGLAQNATIATSPLKQGKPSRAGLPSAWLEQSVAHDDRSFSPPQTSDLSSGGTSPPHNTLQPPQSMPMSASMGGIASPIDDEIIPTAIVIKNIPFTVKRETLLDIIASLSIPTPYAFNYHLDTQGQFRGLAFANFRLPQDADAVVAALNGFDVQGRKLRVEYKKVLQAGEKERIEREKAIRRMRSMQMEKERTQLLNPPSASANEWDDYGTQQGPGSNAYLSPSRSYSSGQAQLAHQLPPMHSPPPPPPQHVPTPTPSQQSTKSASNELDMNDPSTLEIYSRILVFKEDHMRDELAFSRTLTPKQRRVVHLVAQKLGVYHYSVGEGENRYAVVTRIEREVRSPIQRHASQTLSRAATSYLAPSPAAPSLRVKKSMPDMKSLHTPPTSRLQPRASNGNIREGFATISAASPRRPSVQTAFGGVFGSALPSAGDRSYGGVGVGIPPVPSLDSPGGAPSGVVRQPRGPGVGGFTRRATGERLEARTHEPLEMAMNDGDGIPGDGPVGIRPSMGRQLSGGVGLLSQPKSKPGPSPLSAASLAPDTTSRTATSTSTTPNATSTAQMATTPTATTASIPSISSATPSFPRPSAATSSLSAPIPSNSQPNHSLLFSSGPEIVEELLDVPSPAPHIARSSPPPPSEPQPVASLEVRHEREPIVSPRTPPNLRLEIPPQDAPCLARDTTRAPFAPDPENEGICTEVGSLGQEIQLESGDHLNALERIYLYTQSKASFHRIFMSRALPTYLKEVTPTEAVEYVLPLLGGLAIDEEERVKEAFVGELLVIIWWFFTTCRVTDQEPEPAPENAEPDPDVIPLVSVQSFSAVLASLLLSSNSEVSATARGTVIELLGRTRWVVAGKDLDQEQTTQFCETMRPVGPWSRGRLGIEEARMIQLEMIYGVIIDLGRLDLNAEVVEDQAAQDALYTLENNEHEDLSTLVPPTDDDSCLDPLVTPTPETSKSYANPMIYSDDEASVSGSETVSSFNQTLESSGTSIELPRSAPASVTTFNHTRALAPASKSAPGIGGNTSSSSSLNLPELSPADSSRSSVASPAEPVSPPENDEPRELSKSSNLSHSESMSLALPRSKISLSLPGSDTDTDNDDMLWHTPRGGEGFESGYFGSSNVTRESSPIATSSRLGVTRPGLERHSSSVSLVSEINPDEYVDAEWVDAEHSLENGVVGNGGGEDEIVVNGVEEGESDPGVGVGTVTNSASAGVTENGTAEGQGGEGWTEDAYIDDGAAAEEAAIGRVASMSLVAAVASSGVVDDEIYTLFIEEVLRISSDPVYWVRSETSYALGTLAKTVTRESVESCLLPILESLVNDTESHVRQSSVYAIPSVLKRLDPQYRRELAIKYMLKLCNDDIEVVRTGSLQVLAEVIHTFHEDKSGPPDELIDFFLHGEKDLVRAPLPKTEAERATPSAEKDLYSHWGAEPSSYFEADPSFPDPDRALICAFNYPAVVLTLGPKRWSRLSGYYTYLAEESWHTPKVRATLAASVGEIARIVGTEAARKDVIPVWWICLSSDQREAKLKALTALPLLLESLDGPGRSEVASKLGEAWEKHVSDWKVRDTFARQLSAVVPMLSHEGAVLCRIFKGGLEDRVAAIREAVIDALPVLYQVLRGNHALLKVARDDLFALGASGMSRHKTNFLASCRALVQGGQGDSILKDSRFGPSIVPLAQHSVIDVRIGLGRLMTAICENHMHTWKERPRWIVDCLEKLSLDSSADVRAFVHRVTSSEYVEPKSVESARPRPTGTSTPSFAEFSRPP</sequence>
<dbReference type="GO" id="GO:0005524">
    <property type="term" value="F:ATP binding"/>
    <property type="evidence" value="ECO:0007669"/>
    <property type="project" value="UniProtKB-KW"/>
</dbReference>
<comment type="caution">
    <text evidence="15">The sequence shown here is derived from an EMBL/GenBank/DDBJ whole genome shotgun (WGS) entry which is preliminary data.</text>
</comment>
<dbReference type="GO" id="GO:0005737">
    <property type="term" value="C:cytoplasm"/>
    <property type="evidence" value="ECO:0007669"/>
    <property type="project" value="TreeGrafter"/>
</dbReference>
<feature type="region of interest" description="Disordered" evidence="11">
    <location>
        <begin position="857"/>
        <end position="877"/>
    </location>
</feature>
<proteinExistence type="predicted"/>
<keyword evidence="6" id="KW-0067">ATP-binding</keyword>
<organism evidence="15 16">
    <name type="scientific">Rhizoctonia solani</name>
    <dbReference type="NCBI Taxonomy" id="456999"/>
    <lineage>
        <taxon>Eukaryota</taxon>
        <taxon>Fungi</taxon>
        <taxon>Dikarya</taxon>
        <taxon>Basidiomycota</taxon>
        <taxon>Agaricomycotina</taxon>
        <taxon>Agaricomycetes</taxon>
        <taxon>Cantharellales</taxon>
        <taxon>Ceratobasidiaceae</taxon>
        <taxon>Rhizoctonia</taxon>
    </lineage>
</organism>
<feature type="compositionally biased region" description="Polar residues" evidence="11">
    <location>
        <begin position="1377"/>
        <end position="1393"/>
    </location>
</feature>
<feature type="compositionally biased region" description="Pro residues" evidence="11">
    <location>
        <begin position="647"/>
        <end position="662"/>
    </location>
</feature>
<keyword evidence="7 10" id="KW-0694">RNA-binding</keyword>
<dbReference type="GO" id="GO:0019888">
    <property type="term" value="F:protein phosphatase regulator activity"/>
    <property type="evidence" value="ECO:0007669"/>
    <property type="project" value="TreeGrafter"/>
</dbReference>
<evidence type="ECO:0000259" key="13">
    <source>
        <dbReference type="PROSITE" id="PS50102"/>
    </source>
</evidence>
<dbReference type="GO" id="GO:0016787">
    <property type="term" value="F:hydrolase activity"/>
    <property type="evidence" value="ECO:0007669"/>
    <property type="project" value="UniProtKB-KW"/>
</dbReference>
<dbReference type="Pfam" id="PF00076">
    <property type="entry name" value="RRM_1"/>
    <property type="match status" value="1"/>
</dbReference>
<feature type="compositionally biased region" description="Polar residues" evidence="11">
    <location>
        <begin position="600"/>
        <end position="609"/>
    </location>
</feature>
<dbReference type="InterPro" id="IPR001374">
    <property type="entry name" value="R3H_dom"/>
</dbReference>
<feature type="compositionally biased region" description="Low complexity" evidence="11">
    <location>
        <begin position="1439"/>
        <end position="1453"/>
    </location>
</feature>
<feature type="transmembrane region" description="Helical" evidence="12">
    <location>
        <begin position="80"/>
        <end position="102"/>
    </location>
</feature>
<keyword evidence="8" id="KW-0539">Nucleus</keyword>
<feature type="region of interest" description="Disordered" evidence="11">
    <location>
        <begin position="1030"/>
        <end position="1080"/>
    </location>
</feature>
<name>A0A8H7LEX2_9AGAM</name>
<evidence type="ECO:0000256" key="2">
    <source>
        <dbReference type="ARBA" id="ARBA00022737"/>
    </source>
</evidence>
<keyword evidence="12" id="KW-0812">Transmembrane</keyword>
<feature type="region of interest" description="Disordered" evidence="11">
    <location>
        <begin position="378"/>
        <end position="406"/>
    </location>
</feature>
<dbReference type="PROSITE" id="PS50077">
    <property type="entry name" value="HEAT_REPEAT"/>
    <property type="match status" value="1"/>
</dbReference>
<accession>A0A8H7LEX2</accession>
<dbReference type="CDD" id="cd02639">
    <property type="entry name" value="R3H_RRM"/>
    <property type="match status" value="1"/>
</dbReference>
<dbReference type="InterPro" id="IPR035979">
    <property type="entry name" value="RBD_domain_sf"/>
</dbReference>
<feature type="compositionally biased region" description="Polar residues" evidence="11">
    <location>
        <begin position="1609"/>
        <end position="1621"/>
    </location>
</feature>
<dbReference type="InterPro" id="IPR000504">
    <property type="entry name" value="RRM_dom"/>
</dbReference>
<keyword evidence="12" id="KW-1133">Transmembrane helix</keyword>
<feature type="compositionally biased region" description="Polar residues" evidence="11">
    <location>
        <begin position="669"/>
        <end position="679"/>
    </location>
</feature>
<evidence type="ECO:0000256" key="9">
    <source>
        <dbReference type="PROSITE-ProRule" id="PRU00103"/>
    </source>
</evidence>
<feature type="region of interest" description="Disordered" evidence="11">
    <location>
        <begin position="2135"/>
        <end position="2164"/>
    </location>
</feature>
<dbReference type="InterPro" id="IPR021133">
    <property type="entry name" value="HEAT_type_2"/>
</dbReference>
<feature type="region of interest" description="Disordered" evidence="11">
    <location>
        <begin position="593"/>
        <end position="679"/>
    </location>
</feature>
<feature type="compositionally biased region" description="Polar residues" evidence="11">
    <location>
        <begin position="447"/>
        <end position="474"/>
    </location>
</feature>
<dbReference type="PANTHER" id="PTHR10648:SF1">
    <property type="entry name" value="SERINE_THREONINE-PROTEIN PHOSPHATASE 4 REGULATORY SUBUNIT 1"/>
    <property type="match status" value="1"/>
</dbReference>
<dbReference type="SUPFAM" id="SSF82708">
    <property type="entry name" value="R3H domain"/>
    <property type="match status" value="1"/>
</dbReference>
<keyword evidence="4" id="KW-0378">Hydrolase</keyword>
<dbReference type="SMART" id="SM00360">
    <property type="entry name" value="RRM"/>
    <property type="match status" value="1"/>
</dbReference>
<evidence type="ECO:0000256" key="11">
    <source>
        <dbReference type="SAM" id="MobiDB-lite"/>
    </source>
</evidence>
<feature type="region of interest" description="Disordered" evidence="11">
    <location>
        <begin position="1377"/>
        <end position="1401"/>
    </location>
</feature>
<dbReference type="Proteomes" id="UP000650582">
    <property type="component" value="Unassembled WGS sequence"/>
</dbReference>
<dbReference type="Gene3D" id="1.25.10.10">
    <property type="entry name" value="Leucine-rich Repeat Variant"/>
    <property type="match status" value="1"/>
</dbReference>
<evidence type="ECO:0000256" key="6">
    <source>
        <dbReference type="ARBA" id="ARBA00022840"/>
    </source>
</evidence>
<dbReference type="PANTHER" id="PTHR10648">
    <property type="entry name" value="SERINE/THREONINE-PROTEIN PHOSPHATASE PP2A 65 KDA REGULATORY SUBUNIT"/>
    <property type="match status" value="1"/>
</dbReference>
<dbReference type="Pfam" id="PF01424">
    <property type="entry name" value="R3H"/>
    <property type="match status" value="1"/>
</dbReference>
<feature type="region of interest" description="Disordered" evidence="11">
    <location>
        <begin position="1413"/>
        <end position="1535"/>
    </location>
</feature>
<keyword evidence="12" id="KW-0472">Membrane</keyword>
<dbReference type="Gene3D" id="3.30.1370.50">
    <property type="entry name" value="R3H-like domain"/>
    <property type="match status" value="1"/>
</dbReference>
<dbReference type="GO" id="GO:0003723">
    <property type="term" value="F:RNA binding"/>
    <property type="evidence" value="ECO:0007669"/>
    <property type="project" value="UniProtKB-UniRule"/>
</dbReference>
<dbReference type="InterPro" id="IPR011989">
    <property type="entry name" value="ARM-like"/>
</dbReference>
<evidence type="ECO:0000256" key="3">
    <source>
        <dbReference type="ARBA" id="ARBA00022741"/>
    </source>
</evidence>
<feature type="compositionally biased region" description="Low complexity" evidence="11">
    <location>
        <begin position="1468"/>
        <end position="1480"/>
    </location>
</feature>
<dbReference type="GO" id="GO:0005634">
    <property type="term" value="C:nucleus"/>
    <property type="evidence" value="ECO:0007669"/>
    <property type="project" value="UniProtKB-SubCell"/>
</dbReference>
<feature type="compositionally biased region" description="Polar residues" evidence="11">
    <location>
        <begin position="1523"/>
        <end position="1535"/>
    </location>
</feature>
<dbReference type="InterPro" id="IPR034069">
    <property type="entry name" value="R3H_Cip2"/>
</dbReference>
<evidence type="ECO:0000313" key="16">
    <source>
        <dbReference type="Proteomes" id="UP000650582"/>
    </source>
</evidence>
<feature type="compositionally biased region" description="Polar residues" evidence="11">
    <location>
        <begin position="993"/>
        <end position="1013"/>
    </location>
</feature>
<dbReference type="GO" id="GO:0003677">
    <property type="term" value="F:DNA binding"/>
    <property type="evidence" value="ECO:0007669"/>
    <property type="project" value="UniProtKB-ARBA"/>
</dbReference>
<evidence type="ECO:0000256" key="10">
    <source>
        <dbReference type="PROSITE-ProRule" id="PRU00176"/>
    </source>
</evidence>
<dbReference type="InterPro" id="IPR036867">
    <property type="entry name" value="R3H_dom_sf"/>
</dbReference>
<gene>
    <name evidence="15" type="ORF">RHS04_07338</name>
</gene>
<keyword evidence="3" id="KW-0547">Nucleotide-binding</keyword>
<feature type="compositionally biased region" description="Polar residues" evidence="11">
    <location>
        <begin position="397"/>
        <end position="406"/>
    </location>
</feature>
<dbReference type="InterPro" id="IPR051023">
    <property type="entry name" value="PP2A_Regulatory_Subunit_A"/>
</dbReference>
<dbReference type="EMBL" id="JACYCC010000131">
    <property type="protein sequence ID" value="KAF8673957.1"/>
    <property type="molecule type" value="Genomic_DNA"/>
</dbReference>
<keyword evidence="2" id="KW-0677">Repeat</keyword>
<feature type="region of interest" description="Disordered" evidence="11">
    <location>
        <begin position="895"/>
        <end position="1013"/>
    </location>
</feature>
<feature type="compositionally biased region" description="Gly residues" evidence="11">
    <location>
        <begin position="386"/>
        <end position="395"/>
    </location>
</feature>
<dbReference type="Gene3D" id="3.30.70.330">
    <property type="match status" value="1"/>
</dbReference>
<dbReference type="InterPro" id="IPR016024">
    <property type="entry name" value="ARM-type_fold"/>
</dbReference>